<dbReference type="AlphaFoldDB" id="A0A2N3PPC4"/>
<dbReference type="OrthoDB" id="7266105at2"/>
<dbReference type="PANTHER" id="PTHR43019:SF23">
    <property type="entry name" value="PROTEASE DO-LIKE 5, CHLOROPLASTIC"/>
    <property type="match status" value="1"/>
</dbReference>
<evidence type="ECO:0000256" key="1">
    <source>
        <dbReference type="SAM" id="SignalP"/>
    </source>
</evidence>
<dbReference type="EMBL" id="PIUM01000035">
    <property type="protein sequence ID" value="PKU22242.1"/>
    <property type="molecule type" value="Genomic_DNA"/>
</dbReference>
<reference evidence="3" key="1">
    <citation type="submission" date="2017-12" db="EMBL/GenBank/DDBJ databases">
        <title>Draft genome sequence of Telmatospirillum siberiense 26-4b1T, an acidotolerant peatland alphaproteobacterium potentially involved in sulfur cycling.</title>
        <authorList>
            <person name="Hausmann B."/>
            <person name="Pjevac P."/>
            <person name="Schreck K."/>
            <person name="Herbold C.W."/>
            <person name="Daims H."/>
            <person name="Wagner M."/>
            <person name="Pester M."/>
            <person name="Loy A."/>
        </authorList>
    </citation>
    <scope>NUCLEOTIDE SEQUENCE [LARGE SCALE GENOMIC DNA]</scope>
    <source>
        <strain evidence="3">26-4b1</strain>
    </source>
</reference>
<dbReference type="SUPFAM" id="SSF50494">
    <property type="entry name" value="Trypsin-like serine proteases"/>
    <property type="match status" value="1"/>
</dbReference>
<feature type="signal peptide" evidence="1">
    <location>
        <begin position="1"/>
        <end position="35"/>
    </location>
</feature>
<name>A0A2N3PPC4_9PROT</name>
<comment type="caution">
    <text evidence="2">The sequence shown here is derived from an EMBL/GenBank/DDBJ whole genome shotgun (WGS) entry which is preliminary data.</text>
</comment>
<dbReference type="RefSeq" id="WP_101252901.1">
    <property type="nucleotide sequence ID" value="NZ_PIUM01000035.1"/>
</dbReference>
<feature type="chain" id="PRO_5014619605" description="Serine protease" evidence="1">
    <location>
        <begin position="36"/>
        <end position="237"/>
    </location>
</feature>
<evidence type="ECO:0000313" key="2">
    <source>
        <dbReference type="EMBL" id="PKU22242.1"/>
    </source>
</evidence>
<dbReference type="PANTHER" id="PTHR43019">
    <property type="entry name" value="SERINE ENDOPROTEASE DEGS"/>
    <property type="match status" value="1"/>
</dbReference>
<gene>
    <name evidence="2" type="ORF">CWS72_22505</name>
</gene>
<keyword evidence="3" id="KW-1185">Reference proteome</keyword>
<proteinExistence type="predicted"/>
<dbReference type="Pfam" id="PF13365">
    <property type="entry name" value="Trypsin_2"/>
    <property type="match status" value="1"/>
</dbReference>
<dbReference type="Proteomes" id="UP000233293">
    <property type="component" value="Unassembled WGS sequence"/>
</dbReference>
<dbReference type="Gene3D" id="2.40.10.120">
    <property type="match status" value="1"/>
</dbReference>
<organism evidence="2 3">
    <name type="scientific">Telmatospirillum siberiense</name>
    <dbReference type="NCBI Taxonomy" id="382514"/>
    <lineage>
        <taxon>Bacteria</taxon>
        <taxon>Pseudomonadati</taxon>
        <taxon>Pseudomonadota</taxon>
        <taxon>Alphaproteobacteria</taxon>
        <taxon>Rhodospirillales</taxon>
        <taxon>Rhodospirillaceae</taxon>
        <taxon>Telmatospirillum</taxon>
    </lineage>
</organism>
<protein>
    <recommendedName>
        <fullName evidence="4">Serine protease</fullName>
    </recommendedName>
</protein>
<keyword evidence="1" id="KW-0732">Signal</keyword>
<sequence>MFIHRTTVSPRKALLPAAALPLFAALLFLPAAAEASPKPDLVGLQVEKPAGDNKLFSQGSGVLIGEGLVLTAAHVITVNPQDPRVTVFIDNQRVPGTVAYTGTAEHLDLALIKVDPAALPASRRGLEAVTACPRDPGPAQDFTIAWMGKTTEEKTILRADPPKDGDPGPLSTMLAAGHPKGASGGGVFDAKDGCLAGIMTADGTFGINIPGVPHEVTVFLPATKIEGFLLEYRARAR</sequence>
<accession>A0A2N3PPC4</accession>
<evidence type="ECO:0000313" key="3">
    <source>
        <dbReference type="Proteomes" id="UP000233293"/>
    </source>
</evidence>
<dbReference type="InterPro" id="IPR009003">
    <property type="entry name" value="Peptidase_S1_PA"/>
</dbReference>
<evidence type="ECO:0008006" key="4">
    <source>
        <dbReference type="Google" id="ProtNLM"/>
    </source>
</evidence>